<evidence type="ECO:0000313" key="3">
    <source>
        <dbReference type="EMBL" id="WMD17361.1"/>
    </source>
</evidence>
<evidence type="ECO:0000256" key="1">
    <source>
        <dbReference type="SAM" id="MobiDB-lite"/>
    </source>
</evidence>
<dbReference type="GeneID" id="92740642"/>
<reference evidence="2 4" key="1">
    <citation type="submission" date="2015-09" db="EMBL/GenBank/DDBJ databases">
        <authorList>
            <consortium name="Pathogen Informatics"/>
        </authorList>
    </citation>
    <scope>NUCLEOTIDE SEQUENCE [LARGE SCALE GENOMIC DNA]</scope>
    <source>
        <strain evidence="2 4">2789STDY5834959</strain>
    </source>
</reference>
<evidence type="ECO:0000313" key="2">
    <source>
        <dbReference type="EMBL" id="CUM95040.1"/>
    </source>
</evidence>
<protein>
    <submittedName>
        <fullName evidence="3">DNA-directed RNA polymerase subunit delta</fullName>
    </submittedName>
</protein>
<dbReference type="EMBL" id="CYXY01000008">
    <property type="protein sequence ID" value="CUM95040.1"/>
    <property type="molecule type" value="Genomic_DNA"/>
</dbReference>
<dbReference type="EMBL" id="CP132968">
    <property type="protein sequence ID" value="WMD17361.1"/>
    <property type="molecule type" value="Genomic_DNA"/>
</dbReference>
<dbReference type="Proteomes" id="UP000095553">
    <property type="component" value="Unassembled WGS sequence"/>
</dbReference>
<sequence>MKKTIKDLFKLITAIATVAGILYVARDQIKAIIAKIKEVSDDDFDDDFDDESFDDDSFDDDEIFPEPSKDDRDYVSINITDTDDDDPSVVEEESQETETPSEESDEKE</sequence>
<dbReference type="Proteomes" id="UP001243496">
    <property type="component" value="Chromosome"/>
</dbReference>
<feature type="compositionally biased region" description="Acidic residues" evidence="1">
    <location>
        <begin position="81"/>
        <end position="108"/>
    </location>
</feature>
<keyword evidence="3" id="KW-0804">Transcription</keyword>
<proteinExistence type="predicted"/>
<feature type="compositionally biased region" description="Acidic residues" evidence="1">
    <location>
        <begin position="42"/>
        <end position="64"/>
    </location>
</feature>
<dbReference type="RefSeq" id="WP_055072821.1">
    <property type="nucleotide sequence ID" value="NZ_CP132968.1"/>
</dbReference>
<accession>A0A173SXW3</accession>
<reference evidence="3" key="2">
    <citation type="submission" date="2023-08" db="EMBL/GenBank/DDBJ databases">
        <title>Complete Genome Sequences of butyrate producing Anaerostipes hadrus strains BA1 and GIF7 isolated from the terminal ileum of a healthy lean male.</title>
        <authorList>
            <person name="Low A."/>
            <person name="Sheludchenko M."/>
            <person name="Cheng H.E."/>
            <person name="Koh X.Q."/>
            <person name="Lee J."/>
        </authorList>
    </citation>
    <scope>NUCLEOTIDE SEQUENCE</scope>
    <source>
        <strain evidence="3">BA1</strain>
    </source>
</reference>
<feature type="region of interest" description="Disordered" evidence="1">
    <location>
        <begin position="42"/>
        <end position="108"/>
    </location>
</feature>
<keyword evidence="3" id="KW-0240">DNA-directed RNA polymerase</keyword>
<dbReference type="AlphaFoldDB" id="A0A173SXW3"/>
<evidence type="ECO:0000313" key="4">
    <source>
        <dbReference type="Proteomes" id="UP000095553"/>
    </source>
</evidence>
<organism evidence="2 4">
    <name type="scientific">Anaerostipes hadrus</name>
    <dbReference type="NCBI Taxonomy" id="649756"/>
    <lineage>
        <taxon>Bacteria</taxon>
        <taxon>Bacillati</taxon>
        <taxon>Bacillota</taxon>
        <taxon>Clostridia</taxon>
        <taxon>Lachnospirales</taxon>
        <taxon>Lachnospiraceae</taxon>
        <taxon>Anaerostipes</taxon>
    </lineage>
</organism>
<dbReference type="GO" id="GO:0000428">
    <property type="term" value="C:DNA-directed RNA polymerase complex"/>
    <property type="evidence" value="ECO:0007669"/>
    <property type="project" value="UniProtKB-KW"/>
</dbReference>
<name>A0A173SXW3_ANAHA</name>
<gene>
    <name evidence="2" type="ORF">ERS852571_01585</name>
    <name evidence="3" type="ORF">RBI15_04520</name>
</gene>